<protein>
    <submittedName>
        <fullName evidence="6">TetR/AcrR family transcriptional repressor of mexJK operon</fullName>
    </submittedName>
</protein>
<evidence type="ECO:0000259" key="5">
    <source>
        <dbReference type="PROSITE" id="PS50977"/>
    </source>
</evidence>
<dbReference type="Proteomes" id="UP000550401">
    <property type="component" value="Unassembled WGS sequence"/>
</dbReference>
<dbReference type="SUPFAM" id="SSF46689">
    <property type="entry name" value="Homeodomain-like"/>
    <property type="match status" value="1"/>
</dbReference>
<keyword evidence="3" id="KW-0804">Transcription</keyword>
<name>A0A839F3M1_9GAMM</name>
<dbReference type="PRINTS" id="PR00455">
    <property type="entry name" value="HTHTETR"/>
</dbReference>
<feature type="DNA-binding region" description="H-T-H motif" evidence="4">
    <location>
        <begin position="40"/>
        <end position="59"/>
    </location>
</feature>
<dbReference type="PANTHER" id="PTHR30055:SF146">
    <property type="entry name" value="HTH-TYPE TRANSCRIPTIONAL DUAL REGULATOR CECR"/>
    <property type="match status" value="1"/>
</dbReference>
<evidence type="ECO:0000313" key="6">
    <source>
        <dbReference type="EMBL" id="MBA8889643.1"/>
    </source>
</evidence>
<feature type="domain" description="HTH tetR-type" evidence="5">
    <location>
        <begin position="17"/>
        <end position="77"/>
    </location>
</feature>
<evidence type="ECO:0000256" key="4">
    <source>
        <dbReference type="PROSITE-ProRule" id="PRU00335"/>
    </source>
</evidence>
<evidence type="ECO:0000256" key="2">
    <source>
        <dbReference type="ARBA" id="ARBA00023125"/>
    </source>
</evidence>
<gene>
    <name evidence="6" type="ORF">FHW12_003889</name>
</gene>
<sequence>MNAAIAKTCGPGRPKDLEKRAAILDAAKRLFPLTGFEGTSMDAIAAEAGVSKLTVYSHFTDKETLFFAAIRARCEEQMPATLFEIDVDGPVRRQLEAIARAFFALVTAPESISLHRLLNSGTGMSEKLVQMFWEAGPQRVQSGFQQFLRHEVEAGQLVIGDIPRASSQFFALLKGELHARLMCGCSGPFTEQDIETHIRATVEFFLRAYAVNPDRLVAL</sequence>
<dbReference type="GO" id="GO:0000976">
    <property type="term" value="F:transcription cis-regulatory region binding"/>
    <property type="evidence" value="ECO:0007669"/>
    <property type="project" value="TreeGrafter"/>
</dbReference>
<dbReference type="InterPro" id="IPR001647">
    <property type="entry name" value="HTH_TetR"/>
</dbReference>
<organism evidence="6 7">
    <name type="scientific">Dokdonella fugitiva</name>
    <dbReference type="NCBI Taxonomy" id="328517"/>
    <lineage>
        <taxon>Bacteria</taxon>
        <taxon>Pseudomonadati</taxon>
        <taxon>Pseudomonadota</taxon>
        <taxon>Gammaproteobacteria</taxon>
        <taxon>Lysobacterales</taxon>
        <taxon>Rhodanobacteraceae</taxon>
        <taxon>Dokdonella</taxon>
    </lineage>
</organism>
<evidence type="ECO:0000313" key="7">
    <source>
        <dbReference type="Proteomes" id="UP000550401"/>
    </source>
</evidence>
<dbReference type="EMBL" id="JACGXL010000007">
    <property type="protein sequence ID" value="MBA8889643.1"/>
    <property type="molecule type" value="Genomic_DNA"/>
</dbReference>
<accession>A0A839F3M1</accession>
<dbReference type="Gene3D" id="1.10.10.60">
    <property type="entry name" value="Homeodomain-like"/>
    <property type="match status" value="1"/>
</dbReference>
<keyword evidence="1" id="KW-0805">Transcription regulation</keyword>
<dbReference type="RefSeq" id="WP_182532680.1">
    <property type="nucleotide sequence ID" value="NZ_JACGXL010000007.1"/>
</dbReference>
<dbReference type="Pfam" id="PF14246">
    <property type="entry name" value="TetR_C_7"/>
    <property type="match status" value="1"/>
</dbReference>
<comment type="caution">
    <text evidence="6">The sequence shown here is derived from an EMBL/GenBank/DDBJ whole genome shotgun (WGS) entry which is preliminary data.</text>
</comment>
<keyword evidence="2 4" id="KW-0238">DNA-binding</keyword>
<reference evidence="6 7" key="1">
    <citation type="submission" date="2020-07" db="EMBL/GenBank/DDBJ databases">
        <title>Genomic Encyclopedia of Type Strains, Phase IV (KMG-V): Genome sequencing to study the core and pangenomes of soil and plant-associated prokaryotes.</title>
        <authorList>
            <person name="Whitman W."/>
        </authorList>
    </citation>
    <scope>NUCLEOTIDE SEQUENCE [LARGE SCALE GENOMIC DNA]</scope>
    <source>
        <strain evidence="6 7">RH2WT43</strain>
    </source>
</reference>
<dbReference type="PANTHER" id="PTHR30055">
    <property type="entry name" value="HTH-TYPE TRANSCRIPTIONAL REGULATOR RUTR"/>
    <property type="match status" value="1"/>
</dbReference>
<dbReference type="SUPFAM" id="SSF48498">
    <property type="entry name" value="Tetracyclin repressor-like, C-terminal domain"/>
    <property type="match status" value="1"/>
</dbReference>
<dbReference type="FunFam" id="1.10.10.60:FF:000141">
    <property type="entry name" value="TetR family transcriptional regulator"/>
    <property type="match status" value="1"/>
</dbReference>
<dbReference type="InterPro" id="IPR036271">
    <property type="entry name" value="Tet_transcr_reg_TetR-rel_C_sf"/>
</dbReference>
<evidence type="ECO:0000256" key="1">
    <source>
        <dbReference type="ARBA" id="ARBA00023015"/>
    </source>
</evidence>
<dbReference type="AlphaFoldDB" id="A0A839F3M1"/>
<dbReference type="InterPro" id="IPR009057">
    <property type="entry name" value="Homeodomain-like_sf"/>
</dbReference>
<dbReference type="Gene3D" id="1.10.357.10">
    <property type="entry name" value="Tetracycline Repressor, domain 2"/>
    <property type="match status" value="1"/>
</dbReference>
<dbReference type="InterPro" id="IPR039536">
    <property type="entry name" value="TetR_C_Proteobacteria"/>
</dbReference>
<evidence type="ECO:0000256" key="3">
    <source>
        <dbReference type="ARBA" id="ARBA00023163"/>
    </source>
</evidence>
<dbReference type="Pfam" id="PF00440">
    <property type="entry name" value="TetR_N"/>
    <property type="match status" value="1"/>
</dbReference>
<keyword evidence="7" id="KW-1185">Reference proteome</keyword>
<proteinExistence type="predicted"/>
<dbReference type="InterPro" id="IPR050109">
    <property type="entry name" value="HTH-type_TetR-like_transc_reg"/>
</dbReference>
<dbReference type="PROSITE" id="PS50977">
    <property type="entry name" value="HTH_TETR_2"/>
    <property type="match status" value="1"/>
</dbReference>
<dbReference type="GO" id="GO:0003700">
    <property type="term" value="F:DNA-binding transcription factor activity"/>
    <property type="evidence" value="ECO:0007669"/>
    <property type="project" value="TreeGrafter"/>
</dbReference>